<feature type="domain" description="ABC3 transporter permease C-terminal" evidence="7">
    <location>
        <begin position="319"/>
        <end position="433"/>
    </location>
</feature>
<dbReference type="EMBL" id="CP002305">
    <property type="protein sequence ID" value="ADQ18039.1"/>
    <property type="molecule type" value="Genomic_DNA"/>
</dbReference>
<dbReference type="InterPro" id="IPR003838">
    <property type="entry name" value="ABC3_permease_C"/>
</dbReference>
<dbReference type="eggNOG" id="COG0577">
    <property type="taxonomic scope" value="Bacteria"/>
</dbReference>
<evidence type="ECO:0000313" key="10">
    <source>
        <dbReference type="Proteomes" id="UP000007435"/>
    </source>
</evidence>
<dbReference type="STRING" id="649349.Lbys_2363"/>
<dbReference type="RefSeq" id="WP_013409080.1">
    <property type="nucleotide sequence ID" value="NC_014655.1"/>
</dbReference>
<evidence type="ECO:0000313" key="9">
    <source>
        <dbReference type="EMBL" id="ADQ18039.1"/>
    </source>
</evidence>
<dbReference type="PANTHER" id="PTHR30572">
    <property type="entry name" value="MEMBRANE COMPONENT OF TRANSPORTER-RELATED"/>
    <property type="match status" value="1"/>
</dbReference>
<organism evidence="9 10">
    <name type="scientific">Leadbetterella byssophila (strain DSM 17132 / JCM 16389 / KACC 11308 / NBRC 106382 / 4M15)</name>
    <dbReference type="NCBI Taxonomy" id="649349"/>
    <lineage>
        <taxon>Bacteria</taxon>
        <taxon>Pseudomonadati</taxon>
        <taxon>Bacteroidota</taxon>
        <taxon>Cytophagia</taxon>
        <taxon>Cytophagales</taxon>
        <taxon>Leadbetterellaceae</taxon>
        <taxon>Leadbetterella</taxon>
    </lineage>
</organism>
<dbReference type="GO" id="GO:0005886">
    <property type="term" value="C:plasma membrane"/>
    <property type="evidence" value="ECO:0007669"/>
    <property type="project" value="UniProtKB-SubCell"/>
</dbReference>
<evidence type="ECO:0000256" key="2">
    <source>
        <dbReference type="ARBA" id="ARBA00022475"/>
    </source>
</evidence>
<comment type="subcellular location">
    <subcellularLocation>
        <location evidence="1">Cell membrane</location>
        <topology evidence="1">Multi-pass membrane protein</topology>
    </subcellularLocation>
</comment>
<evidence type="ECO:0000256" key="6">
    <source>
        <dbReference type="SAM" id="Phobius"/>
    </source>
</evidence>
<proteinExistence type="predicted"/>
<dbReference type="KEGG" id="lby:Lbys_2363"/>
<dbReference type="Pfam" id="PF02687">
    <property type="entry name" value="FtsX"/>
    <property type="match status" value="1"/>
</dbReference>
<dbReference type="InterPro" id="IPR050250">
    <property type="entry name" value="Macrolide_Exporter_MacB"/>
</dbReference>
<reference evidence="9 10" key="2">
    <citation type="journal article" date="2011" name="Stand. Genomic Sci.">
        <title>Complete genome sequence of Leadbetterella byssophila type strain (4M15).</title>
        <authorList>
            <person name="Abt B."/>
            <person name="Teshima H."/>
            <person name="Lucas S."/>
            <person name="Lapidus A."/>
            <person name="Del Rio T.G."/>
            <person name="Nolan M."/>
            <person name="Tice H."/>
            <person name="Cheng J.F."/>
            <person name="Pitluck S."/>
            <person name="Liolios K."/>
            <person name="Pagani I."/>
            <person name="Ivanova N."/>
            <person name="Mavromatis K."/>
            <person name="Pati A."/>
            <person name="Tapia R."/>
            <person name="Han C."/>
            <person name="Goodwin L."/>
            <person name="Chen A."/>
            <person name="Palaniappan K."/>
            <person name="Land M."/>
            <person name="Hauser L."/>
            <person name="Chang Y.J."/>
            <person name="Jeffries C.D."/>
            <person name="Rohde M."/>
            <person name="Goker M."/>
            <person name="Tindall B.J."/>
            <person name="Detter J.C."/>
            <person name="Woyke T."/>
            <person name="Bristow J."/>
            <person name="Eisen J.A."/>
            <person name="Markowitz V."/>
            <person name="Hugenholtz P."/>
            <person name="Klenk H.P."/>
            <person name="Kyrpides N.C."/>
        </authorList>
    </citation>
    <scope>NUCLEOTIDE SEQUENCE [LARGE SCALE GENOMIC DNA]</scope>
    <source>
        <strain evidence="10">DSM 17132 / JCM 16389 / KACC 11308 / NBRC 106382 / 4M15</strain>
    </source>
</reference>
<feature type="transmembrane region" description="Helical" evidence="6">
    <location>
        <begin position="21"/>
        <end position="41"/>
    </location>
</feature>
<dbReference type="HOGENOM" id="CLU_051629_0_0_10"/>
<dbReference type="OrthoDB" id="8740261at2"/>
<evidence type="ECO:0000256" key="1">
    <source>
        <dbReference type="ARBA" id="ARBA00004651"/>
    </source>
</evidence>
<keyword evidence="5 6" id="KW-0472">Membrane</keyword>
<accession>E4RWG6</accession>
<dbReference type="PANTHER" id="PTHR30572:SF18">
    <property type="entry name" value="ABC-TYPE MACROLIDE FAMILY EXPORT SYSTEM PERMEASE COMPONENT 2"/>
    <property type="match status" value="1"/>
</dbReference>
<evidence type="ECO:0000259" key="8">
    <source>
        <dbReference type="Pfam" id="PF12704"/>
    </source>
</evidence>
<dbReference type="Proteomes" id="UP000007435">
    <property type="component" value="Chromosome"/>
</dbReference>
<reference key="1">
    <citation type="submission" date="2010-11" db="EMBL/GenBank/DDBJ databases">
        <title>The complete genome of Leadbetterella byssophila DSM 17132.</title>
        <authorList>
            <consortium name="US DOE Joint Genome Institute (JGI-PGF)"/>
            <person name="Lucas S."/>
            <person name="Copeland A."/>
            <person name="Lapidus A."/>
            <person name="Glavina del Rio T."/>
            <person name="Dalin E."/>
            <person name="Tice H."/>
            <person name="Bruce D."/>
            <person name="Goodwin L."/>
            <person name="Pitluck S."/>
            <person name="Kyrpides N."/>
            <person name="Mavromatis K."/>
            <person name="Ivanova N."/>
            <person name="Teshima H."/>
            <person name="Brettin T."/>
            <person name="Detter J.C."/>
            <person name="Han C."/>
            <person name="Tapia R."/>
            <person name="Land M."/>
            <person name="Hauser L."/>
            <person name="Markowitz V."/>
            <person name="Cheng J.-F."/>
            <person name="Hugenholtz P."/>
            <person name="Woyke T."/>
            <person name="Wu D."/>
            <person name="Tindall B."/>
            <person name="Pomrenke H.G."/>
            <person name="Brambilla E."/>
            <person name="Klenk H.-P."/>
            <person name="Eisen J.A."/>
        </authorList>
    </citation>
    <scope>NUCLEOTIDE SEQUENCE [LARGE SCALE GENOMIC DNA]</scope>
    <source>
        <strain>DSM 17132</strain>
    </source>
</reference>
<name>E4RWG6_LEAB4</name>
<sequence length="444" mass="49854">MIKNYIKVALKVLKRNKLYTFISLFGISFTLMVLMLVSAVLQNELGSNPPLSKRDRILFVPSFKAVQFARETIVKLDTSYVDGKIKVDSTVTTKIREGEATNTSSSSLSFQIIREKLKPMKSPELMAIFVDYLPVDVFPDGQKLRLNGCLTDADYWKIFDFKFIEGAPFGEQAIENQAKVMVIQQKAAEKYFGKQDSYLGKELVWGQNGAFKIIGVLNEVHSSNRAVISDFYVPISWHQEYRSIGEIFGDCLVALLAKSPSDVKKMEEELRAVEASIQPTEEFDRFRFLEKDATDIYAWTFMGSQETRAGGDFLKYVFLALGFFIIIPVLNLVNLNVTRIFERSSEIGVRKAFGAKTSDLLIQFLFENIILTVIGGIIGGILTLIALNILNTSEVFGSVRFSFRGTVWVISIFITFIFGLVSGFLPAWRVSRTAVASALKSGQL</sequence>
<gene>
    <name evidence="9" type="ordered locus">Lbys_2363</name>
</gene>
<evidence type="ECO:0008006" key="11">
    <source>
        <dbReference type="Google" id="ProtNLM"/>
    </source>
</evidence>
<feature type="transmembrane region" description="Helical" evidence="6">
    <location>
        <begin position="360"/>
        <end position="387"/>
    </location>
</feature>
<dbReference type="GO" id="GO:0022857">
    <property type="term" value="F:transmembrane transporter activity"/>
    <property type="evidence" value="ECO:0007669"/>
    <property type="project" value="TreeGrafter"/>
</dbReference>
<dbReference type="InterPro" id="IPR025857">
    <property type="entry name" value="MacB_PCD"/>
</dbReference>
<keyword evidence="10" id="KW-1185">Reference proteome</keyword>
<evidence type="ECO:0000256" key="4">
    <source>
        <dbReference type="ARBA" id="ARBA00022989"/>
    </source>
</evidence>
<feature type="transmembrane region" description="Helical" evidence="6">
    <location>
        <begin position="407"/>
        <end position="428"/>
    </location>
</feature>
<feature type="transmembrane region" description="Helical" evidence="6">
    <location>
        <begin position="313"/>
        <end position="333"/>
    </location>
</feature>
<feature type="domain" description="MacB-like periplasmic core" evidence="8">
    <location>
        <begin position="20"/>
        <end position="272"/>
    </location>
</feature>
<dbReference type="Pfam" id="PF12704">
    <property type="entry name" value="MacB_PCD"/>
    <property type="match status" value="1"/>
</dbReference>
<protein>
    <recommendedName>
        <fullName evidence="11">ABC3 transporter permease protein domain-containing protein</fullName>
    </recommendedName>
</protein>
<keyword evidence="3 6" id="KW-0812">Transmembrane</keyword>
<keyword evidence="2" id="KW-1003">Cell membrane</keyword>
<evidence type="ECO:0000259" key="7">
    <source>
        <dbReference type="Pfam" id="PF02687"/>
    </source>
</evidence>
<keyword evidence="4 6" id="KW-1133">Transmembrane helix</keyword>
<evidence type="ECO:0000256" key="5">
    <source>
        <dbReference type="ARBA" id="ARBA00023136"/>
    </source>
</evidence>
<dbReference type="AlphaFoldDB" id="E4RWG6"/>
<evidence type="ECO:0000256" key="3">
    <source>
        <dbReference type="ARBA" id="ARBA00022692"/>
    </source>
</evidence>